<keyword evidence="1" id="KW-1133">Transmembrane helix</keyword>
<proteinExistence type="predicted"/>
<dbReference type="InterPro" id="IPR019734">
    <property type="entry name" value="TPR_rpt"/>
</dbReference>
<name>A0A6G1U0L3_9BACT</name>
<feature type="transmembrane region" description="Helical" evidence="1">
    <location>
        <begin position="325"/>
        <end position="346"/>
    </location>
</feature>
<evidence type="ECO:0008006" key="4">
    <source>
        <dbReference type="Google" id="ProtNLM"/>
    </source>
</evidence>
<dbReference type="InterPro" id="IPR011990">
    <property type="entry name" value="TPR-like_helical_dom_sf"/>
</dbReference>
<accession>A0A6G1U0L3</accession>
<evidence type="ECO:0000313" key="3">
    <source>
        <dbReference type="Proteomes" id="UP000480425"/>
    </source>
</evidence>
<keyword evidence="1" id="KW-0812">Transmembrane</keyword>
<dbReference type="SUPFAM" id="SSF48452">
    <property type="entry name" value="TPR-like"/>
    <property type="match status" value="1"/>
</dbReference>
<dbReference type="OrthoDB" id="1068402at2"/>
<reference evidence="2 3" key="1">
    <citation type="submission" date="2019-09" db="EMBL/GenBank/DDBJ databases">
        <title>Distinct polysaccharide growth profiles of human intestinal Prevotella copri isolates.</title>
        <authorList>
            <person name="Fehlner-Peach H."/>
            <person name="Magnabosco C."/>
            <person name="Raghavan V."/>
            <person name="Scher J.U."/>
            <person name="Tett A."/>
            <person name="Cox L.M."/>
            <person name="Gottsegen C."/>
            <person name="Watters A."/>
            <person name="Wiltshire- Gordon J.D."/>
            <person name="Segata N."/>
            <person name="Bonneau R."/>
            <person name="Littman D.R."/>
        </authorList>
    </citation>
    <scope>NUCLEOTIDE SEQUENCE [LARGE SCALE GENOMIC DNA]</scope>
    <source>
        <strain evidence="3">iA622</strain>
    </source>
</reference>
<dbReference type="Proteomes" id="UP000480425">
    <property type="component" value="Unassembled WGS sequence"/>
</dbReference>
<keyword evidence="1" id="KW-0472">Membrane</keyword>
<protein>
    <recommendedName>
        <fullName evidence="4">Tetratricopeptide repeat protein</fullName>
    </recommendedName>
</protein>
<evidence type="ECO:0000256" key="1">
    <source>
        <dbReference type="SAM" id="Phobius"/>
    </source>
</evidence>
<dbReference type="AlphaFoldDB" id="A0A6G1U0L3"/>
<dbReference type="RefSeq" id="WP_153124085.1">
    <property type="nucleotide sequence ID" value="NZ_VZCB01000076.1"/>
</dbReference>
<organism evidence="2 3">
    <name type="scientific">Segatella copri</name>
    <dbReference type="NCBI Taxonomy" id="165179"/>
    <lineage>
        <taxon>Bacteria</taxon>
        <taxon>Pseudomonadati</taxon>
        <taxon>Bacteroidota</taxon>
        <taxon>Bacteroidia</taxon>
        <taxon>Bacteroidales</taxon>
        <taxon>Prevotellaceae</taxon>
        <taxon>Segatella</taxon>
    </lineage>
</organism>
<evidence type="ECO:0000313" key="2">
    <source>
        <dbReference type="EMBL" id="MQN81114.1"/>
    </source>
</evidence>
<sequence length="510" mass="58698">MVDSLPDSTLALLRKVDCDNLSAKDMAEYSLLFTMAQDKSGLDVDNDSLIRIAYDWFQQHQDDSLYAKCLYYMGKYYMLNDSTEQAISLLTESSEKSNKIGDLKTESMALEKLSKVYQVVEPKKSLVFSKKAIHVYTKCNDATLKNMIYLKLNYSDALAIYGNTQLACQIAKEALQNALLLKDSFVLADTYQDLANSYIDLSQLDSGLICAKKAYALQPINNFSCTLALADAYFAADSVRQTISLLSNTRATRAMDKYVSFQLLSKAALKDENRTVADCYMDSAYYYIEEMYRNALQEKSNYYASSLLKEKDKSELKGKKEMQKWVFLLVLLLILVVLAFVIYAYINFKVKAQRRLATEKERIKHKQEMFEKEKELSESFYRKEMSRKEVQFSVLRNYLLKLVSVFDKLNTIKGETGRHVILSDKDWTEISVFLDITENMFVTRLSTLYPCLSNNDLHLMMLLRLKLPQKALASIYGISEKAIKQKLFLYKEKVGIKGKSQSLREFIETF</sequence>
<gene>
    <name evidence="2" type="ORF">F7D73_09135</name>
</gene>
<comment type="caution">
    <text evidence="2">The sequence shown here is derived from an EMBL/GenBank/DDBJ whole genome shotgun (WGS) entry which is preliminary data.</text>
</comment>
<dbReference type="EMBL" id="VZCB01000076">
    <property type="protein sequence ID" value="MQN81114.1"/>
    <property type="molecule type" value="Genomic_DNA"/>
</dbReference>
<dbReference type="Gene3D" id="1.25.40.10">
    <property type="entry name" value="Tetratricopeptide repeat domain"/>
    <property type="match status" value="1"/>
</dbReference>
<dbReference type="SMART" id="SM00028">
    <property type="entry name" value="TPR"/>
    <property type="match status" value="2"/>
</dbReference>